<organism evidence="2 3">
    <name type="scientific">Deinococcus grandis</name>
    <dbReference type="NCBI Taxonomy" id="57498"/>
    <lineage>
        <taxon>Bacteria</taxon>
        <taxon>Thermotogati</taxon>
        <taxon>Deinococcota</taxon>
        <taxon>Deinococci</taxon>
        <taxon>Deinococcales</taxon>
        <taxon>Deinococcaceae</taxon>
        <taxon>Deinococcus</taxon>
    </lineage>
</organism>
<evidence type="ECO:0000313" key="3">
    <source>
        <dbReference type="Proteomes" id="UP000056209"/>
    </source>
</evidence>
<accession>A0A117DPE9</accession>
<sequence>MFRFLKTLLGSPVPALTPREAQDLTRQGALILDVREPVERARGFIPGSRHVSLGDLGRADLPQGQVLICQCASGHRSALAARQLQARGFDVRNLQGGLQAWQAAGLPTRRGKQT</sequence>
<evidence type="ECO:0000313" key="2">
    <source>
        <dbReference type="EMBL" id="GAQ23339.1"/>
    </source>
</evidence>
<evidence type="ECO:0000259" key="1">
    <source>
        <dbReference type="PROSITE" id="PS50206"/>
    </source>
</evidence>
<dbReference type="PROSITE" id="PS50206">
    <property type="entry name" value="RHODANESE_3"/>
    <property type="match status" value="1"/>
</dbReference>
<proteinExistence type="predicted"/>
<protein>
    <submittedName>
        <fullName evidence="2">Rhodanese-like domain-containing protein</fullName>
    </submittedName>
</protein>
<name>A0A117DPE9_9DEIO</name>
<dbReference type="InterPro" id="IPR001763">
    <property type="entry name" value="Rhodanese-like_dom"/>
</dbReference>
<dbReference type="Proteomes" id="UP000056209">
    <property type="component" value="Unassembled WGS sequence"/>
</dbReference>
<gene>
    <name evidence="2" type="ORF">DEIGR_200194</name>
</gene>
<dbReference type="EMBL" id="BCMS01000002">
    <property type="protein sequence ID" value="GAQ23339.1"/>
    <property type="molecule type" value="Genomic_DNA"/>
</dbReference>
<reference evidence="3" key="1">
    <citation type="submission" date="2015-11" db="EMBL/GenBank/DDBJ databases">
        <title>Draft Genome Sequence of the Radioresistant Bacterium Deinococcus grandis, Isolated from Freshwater Fish in Japan.</title>
        <authorList>
            <person name="Satoh K."/>
            <person name="Onodera T."/>
            <person name="Omoso K."/>
            <person name="Takeda-Yano K."/>
            <person name="Katayama T."/>
            <person name="Oono Y."/>
            <person name="Narumi I."/>
        </authorList>
    </citation>
    <scope>NUCLEOTIDE SEQUENCE [LARGE SCALE GENOMIC DNA]</scope>
    <source>
        <strain evidence="3">ATCC 43672</strain>
    </source>
</reference>
<dbReference type="PANTHER" id="PTHR43031">
    <property type="entry name" value="FAD-DEPENDENT OXIDOREDUCTASE"/>
    <property type="match status" value="1"/>
</dbReference>
<dbReference type="RefSeq" id="WP_236704914.1">
    <property type="nucleotide sequence ID" value="NZ_BCMS01000002.1"/>
</dbReference>
<keyword evidence="3" id="KW-1185">Reference proteome</keyword>
<feature type="domain" description="Rhodanese" evidence="1">
    <location>
        <begin position="25"/>
        <end position="110"/>
    </location>
</feature>
<dbReference type="Gene3D" id="3.40.250.10">
    <property type="entry name" value="Rhodanese-like domain"/>
    <property type="match status" value="1"/>
</dbReference>
<dbReference type="PANTHER" id="PTHR43031:SF1">
    <property type="entry name" value="PYRIDINE NUCLEOTIDE-DISULPHIDE OXIDOREDUCTASE"/>
    <property type="match status" value="1"/>
</dbReference>
<dbReference type="AlphaFoldDB" id="A0A117DPE9"/>
<dbReference type="SMART" id="SM00450">
    <property type="entry name" value="RHOD"/>
    <property type="match status" value="1"/>
</dbReference>
<dbReference type="Pfam" id="PF00581">
    <property type="entry name" value="Rhodanese"/>
    <property type="match status" value="1"/>
</dbReference>
<comment type="caution">
    <text evidence="2">The sequence shown here is derived from an EMBL/GenBank/DDBJ whole genome shotgun (WGS) entry which is preliminary data.</text>
</comment>
<dbReference type="CDD" id="cd00158">
    <property type="entry name" value="RHOD"/>
    <property type="match status" value="1"/>
</dbReference>
<dbReference type="InterPro" id="IPR050229">
    <property type="entry name" value="GlpE_sulfurtransferase"/>
</dbReference>
<dbReference type="InterPro" id="IPR036873">
    <property type="entry name" value="Rhodanese-like_dom_sf"/>
</dbReference>
<dbReference type="SUPFAM" id="SSF52821">
    <property type="entry name" value="Rhodanese/Cell cycle control phosphatase"/>
    <property type="match status" value="1"/>
</dbReference>